<dbReference type="AlphaFoldDB" id="A0A7Y0E162"/>
<sequence>MTTDIVAESDRLILRPWGPDELSVLHGILSHAETMKQWPAPLSDAYIKSWHDWAQELWAERKLGRWALVRKSDGAVIGDCGLVPMELQGSAYTDLGYIVHADHHGQGYGEEAARAILAVGRARADIDPLVIHMAEDHLRSKRVAEKLGFVENFRFVHPENAGKTHIVFTDGLTAIPR</sequence>
<dbReference type="PANTHER" id="PTHR43792:SF13">
    <property type="entry name" value="ACETYLTRANSFERASE"/>
    <property type="match status" value="1"/>
</dbReference>
<accession>A0A7Y0E162</accession>
<dbReference type="Gene3D" id="3.40.630.30">
    <property type="match status" value="1"/>
</dbReference>
<keyword evidence="3" id="KW-1185">Reference proteome</keyword>
<keyword evidence="2" id="KW-0808">Transferase</keyword>
<dbReference type="SUPFAM" id="SSF55729">
    <property type="entry name" value="Acyl-CoA N-acyltransferases (Nat)"/>
    <property type="match status" value="1"/>
</dbReference>
<name>A0A7Y0E162_9PROT</name>
<dbReference type="PANTHER" id="PTHR43792">
    <property type="entry name" value="GNAT FAMILY, PUTATIVE (AFU_ORTHOLOGUE AFUA_3G00765)-RELATED-RELATED"/>
    <property type="match status" value="1"/>
</dbReference>
<dbReference type="Pfam" id="PF13302">
    <property type="entry name" value="Acetyltransf_3"/>
    <property type="match status" value="1"/>
</dbReference>
<dbReference type="EMBL" id="JABBNT010000003">
    <property type="protein sequence ID" value="NMM45296.1"/>
    <property type="molecule type" value="Genomic_DNA"/>
</dbReference>
<dbReference type="InterPro" id="IPR000182">
    <property type="entry name" value="GNAT_dom"/>
</dbReference>
<gene>
    <name evidence="2" type="ORF">HH303_12455</name>
</gene>
<dbReference type="Proteomes" id="UP000539372">
    <property type="component" value="Unassembled WGS sequence"/>
</dbReference>
<reference evidence="2 3" key="1">
    <citation type="submission" date="2020-04" db="EMBL/GenBank/DDBJ databases">
        <title>Rhodospirillaceae bacterium KN72 isolated from deep sea.</title>
        <authorList>
            <person name="Zhang D.-C."/>
        </authorList>
    </citation>
    <scope>NUCLEOTIDE SEQUENCE [LARGE SCALE GENOMIC DNA]</scope>
    <source>
        <strain evidence="2 3">KN72</strain>
    </source>
</reference>
<comment type="caution">
    <text evidence="2">The sequence shown here is derived from an EMBL/GenBank/DDBJ whole genome shotgun (WGS) entry which is preliminary data.</text>
</comment>
<dbReference type="InterPro" id="IPR051531">
    <property type="entry name" value="N-acetyltransferase"/>
</dbReference>
<organism evidence="2 3">
    <name type="scientific">Pacificispira spongiicola</name>
    <dbReference type="NCBI Taxonomy" id="2729598"/>
    <lineage>
        <taxon>Bacteria</taxon>
        <taxon>Pseudomonadati</taxon>
        <taxon>Pseudomonadota</taxon>
        <taxon>Alphaproteobacteria</taxon>
        <taxon>Rhodospirillales</taxon>
        <taxon>Rhodospirillaceae</taxon>
        <taxon>Pacificispira</taxon>
    </lineage>
</organism>
<evidence type="ECO:0000313" key="2">
    <source>
        <dbReference type="EMBL" id="NMM45296.1"/>
    </source>
</evidence>
<proteinExistence type="predicted"/>
<evidence type="ECO:0000313" key="3">
    <source>
        <dbReference type="Proteomes" id="UP000539372"/>
    </source>
</evidence>
<feature type="domain" description="N-acetyltransferase" evidence="1">
    <location>
        <begin position="12"/>
        <end position="173"/>
    </location>
</feature>
<dbReference type="GO" id="GO:0016747">
    <property type="term" value="F:acyltransferase activity, transferring groups other than amino-acyl groups"/>
    <property type="evidence" value="ECO:0007669"/>
    <property type="project" value="InterPro"/>
</dbReference>
<dbReference type="RefSeq" id="WP_169625645.1">
    <property type="nucleotide sequence ID" value="NZ_JABBNT010000003.1"/>
</dbReference>
<dbReference type="PROSITE" id="PS51186">
    <property type="entry name" value="GNAT"/>
    <property type="match status" value="1"/>
</dbReference>
<protein>
    <submittedName>
        <fullName evidence="2">GNAT family N-acetyltransferase</fullName>
    </submittedName>
</protein>
<dbReference type="InterPro" id="IPR016181">
    <property type="entry name" value="Acyl_CoA_acyltransferase"/>
</dbReference>
<evidence type="ECO:0000259" key="1">
    <source>
        <dbReference type="PROSITE" id="PS51186"/>
    </source>
</evidence>